<feature type="compositionally biased region" description="Basic residues" evidence="4">
    <location>
        <begin position="620"/>
        <end position="631"/>
    </location>
</feature>
<evidence type="ECO:0000256" key="4">
    <source>
        <dbReference type="SAM" id="MobiDB-lite"/>
    </source>
</evidence>
<feature type="compositionally biased region" description="Polar residues" evidence="4">
    <location>
        <begin position="461"/>
        <end position="487"/>
    </location>
</feature>
<evidence type="ECO:0000313" key="6">
    <source>
        <dbReference type="EMBL" id="OMJ24373.1"/>
    </source>
</evidence>
<organism evidence="6 7">
    <name type="scientific">Smittium culicis</name>
    <dbReference type="NCBI Taxonomy" id="133412"/>
    <lineage>
        <taxon>Eukaryota</taxon>
        <taxon>Fungi</taxon>
        <taxon>Fungi incertae sedis</taxon>
        <taxon>Zoopagomycota</taxon>
        <taxon>Kickxellomycotina</taxon>
        <taxon>Harpellomycetes</taxon>
        <taxon>Harpellales</taxon>
        <taxon>Legeriomycetaceae</taxon>
        <taxon>Smittium</taxon>
    </lineage>
</organism>
<keyword evidence="7" id="KW-1185">Reference proteome</keyword>
<feature type="coiled-coil region" evidence="3">
    <location>
        <begin position="893"/>
        <end position="920"/>
    </location>
</feature>
<dbReference type="Gene3D" id="4.10.280.10">
    <property type="entry name" value="Helix-loop-helix DNA-binding domain"/>
    <property type="match status" value="1"/>
</dbReference>
<dbReference type="GO" id="GO:0090575">
    <property type="term" value="C:RNA polymerase II transcription regulator complex"/>
    <property type="evidence" value="ECO:0007669"/>
    <property type="project" value="TreeGrafter"/>
</dbReference>
<evidence type="ECO:0000256" key="1">
    <source>
        <dbReference type="ARBA" id="ARBA00023125"/>
    </source>
</evidence>
<keyword evidence="1" id="KW-0238">DNA-binding</keyword>
<dbReference type="GO" id="GO:0045944">
    <property type="term" value="P:positive regulation of transcription by RNA polymerase II"/>
    <property type="evidence" value="ECO:0007669"/>
    <property type="project" value="TreeGrafter"/>
</dbReference>
<sequence length="920" mass="102407">MGESNFDYNYDYNQNLNTSNNDLTNQLNSYNIIGEFSLDSVDPQLESLNNTEIKNNFANMLSFVDDSSPTNSLIKTTSRKDTPITANDQNNNFDFTLNLESYQNKCSQDKFEQNSIFLESFLTNLSSSSNKKSEFPEILNEIEPDLHTKRSSSISFNQNINKISESLFMRKSLYGCTDSSSKSTNNSSSNPSEIIYNTQINANTNIMSSNVFYNSTSSYSDKDQPSISLADATANINNNNSSIYTGLGTETNADFLRSSLGIQLADSAENSNLNNNSSNFNISLSSFLSSKVDNESRGIKNPVTPATILNLTNNKHNDHSLSSKTATSDIYYSKNCEISASKLDTSNISSNNNLEWFIDSQGSANKSINNIESTNNKKTEENIDFDKFLKDNNINLGINSLNFSNSMINHSAPPGQFMYFQQPPSINIEPPAIGIDSTLNYINTDTIYKLPDNLSSGFNNNNHLYQNSEIQPVSGGSTEPLNTTSPNEKAPDFTHRNSDANSTHPENMSISKQFFQESDLINPNYPNNDISDMNISINSIDMTDKSKSYAGIKSFNFDSTDQDFKSKDKSNFRSPPNSKIKDSKSKYKTTTFAEPEAIKSPTSDFKITDPSPRLLPKIIPRVHSKNKRSSRSTRNNEISEKKLKKNPGIYSEILKPTTSSALFDPLSSGNLLNHGGDRFKNQVSNFNLGPSALIIPKTLANEVDLKRSSSHYSITKTLNECEIDPCDSPAEDNELLFSPIESSQNYSNLQSRSAVINNSEFCATTSQSLNNLYSTGSNSTNRQKKISKKGNATVAISSPNASDYSADNIIEKLTSKSNYQNVIDGESDKLGLSYPKEIYNKLLSRRTVHKAAEQQRRDIQRCAFDELKLLLPELNEDKKPSKVSILSHAVKEITSLKNKLSDKDDEIAKLKKQIENLKSK</sequence>
<name>A0A1R1YBV9_9FUNG</name>
<dbReference type="SUPFAM" id="SSF47459">
    <property type="entry name" value="HLH, helix-loop-helix DNA-binding domain"/>
    <property type="match status" value="1"/>
</dbReference>
<dbReference type="Proteomes" id="UP000187429">
    <property type="component" value="Unassembled WGS sequence"/>
</dbReference>
<accession>A0A1R1YBV9</accession>
<feature type="compositionally biased region" description="Basic and acidic residues" evidence="4">
    <location>
        <begin position="562"/>
        <end position="571"/>
    </location>
</feature>
<dbReference type="PROSITE" id="PS50888">
    <property type="entry name" value="BHLH"/>
    <property type="match status" value="1"/>
</dbReference>
<proteinExistence type="predicted"/>
<evidence type="ECO:0000256" key="2">
    <source>
        <dbReference type="ARBA" id="ARBA00023242"/>
    </source>
</evidence>
<feature type="region of interest" description="Disordered" evidence="4">
    <location>
        <begin position="619"/>
        <end position="643"/>
    </location>
</feature>
<protein>
    <recommendedName>
        <fullName evidence="5">BHLH domain-containing protein</fullName>
    </recommendedName>
</protein>
<feature type="region of interest" description="Disordered" evidence="4">
    <location>
        <begin position="461"/>
        <end position="506"/>
    </location>
</feature>
<dbReference type="InterPro" id="IPR036638">
    <property type="entry name" value="HLH_DNA-bd_sf"/>
</dbReference>
<dbReference type="OrthoDB" id="5344169at2759"/>
<dbReference type="PANTHER" id="PTHR10328">
    <property type="entry name" value="PROTEIN MAX MYC-ASSOCIATED FACTOR X"/>
    <property type="match status" value="1"/>
</dbReference>
<feature type="compositionally biased region" description="Basic and acidic residues" evidence="4">
    <location>
        <begin position="489"/>
        <end position="498"/>
    </location>
</feature>
<dbReference type="EMBL" id="LSSM01001841">
    <property type="protein sequence ID" value="OMJ24373.1"/>
    <property type="molecule type" value="Genomic_DNA"/>
</dbReference>
<keyword evidence="2" id="KW-0539">Nucleus</keyword>
<dbReference type="InterPro" id="IPR011598">
    <property type="entry name" value="bHLH_dom"/>
</dbReference>
<dbReference type="PANTHER" id="PTHR10328:SF15">
    <property type="entry name" value="BHLH TRANSCRIPTION FACTOR"/>
    <property type="match status" value="1"/>
</dbReference>
<gene>
    <name evidence="6" type="ORF">AYI69_g4657</name>
</gene>
<dbReference type="GO" id="GO:0003700">
    <property type="term" value="F:DNA-binding transcription factor activity"/>
    <property type="evidence" value="ECO:0007669"/>
    <property type="project" value="TreeGrafter"/>
</dbReference>
<reference evidence="7" key="1">
    <citation type="submission" date="2017-01" db="EMBL/GenBank/DDBJ databases">
        <authorList>
            <person name="Wang Y."/>
            <person name="White M."/>
            <person name="Kvist S."/>
            <person name="Moncalvo J.-M."/>
        </authorList>
    </citation>
    <scope>NUCLEOTIDE SEQUENCE [LARGE SCALE GENOMIC DNA]</scope>
    <source>
        <strain evidence="7">ID-206-W2</strain>
    </source>
</reference>
<dbReference type="GO" id="GO:0046983">
    <property type="term" value="F:protein dimerization activity"/>
    <property type="evidence" value="ECO:0007669"/>
    <property type="project" value="InterPro"/>
</dbReference>
<dbReference type="AlphaFoldDB" id="A0A1R1YBV9"/>
<comment type="caution">
    <text evidence="6">The sequence shown here is derived from an EMBL/GenBank/DDBJ whole genome shotgun (WGS) entry which is preliminary data.</text>
</comment>
<evidence type="ECO:0000259" key="5">
    <source>
        <dbReference type="PROSITE" id="PS50888"/>
    </source>
</evidence>
<dbReference type="GO" id="GO:0003677">
    <property type="term" value="F:DNA binding"/>
    <property type="evidence" value="ECO:0007669"/>
    <property type="project" value="UniProtKB-KW"/>
</dbReference>
<evidence type="ECO:0000256" key="3">
    <source>
        <dbReference type="SAM" id="Coils"/>
    </source>
</evidence>
<evidence type="ECO:0000313" key="7">
    <source>
        <dbReference type="Proteomes" id="UP000187429"/>
    </source>
</evidence>
<keyword evidence="3" id="KW-0175">Coiled coil</keyword>
<dbReference type="Pfam" id="PF00010">
    <property type="entry name" value="HLH"/>
    <property type="match status" value="1"/>
</dbReference>
<feature type="region of interest" description="Disordered" evidence="4">
    <location>
        <begin position="560"/>
        <end position="587"/>
    </location>
</feature>
<feature type="domain" description="BHLH" evidence="5">
    <location>
        <begin position="844"/>
        <end position="896"/>
    </location>
</feature>
<dbReference type="SMART" id="SM00353">
    <property type="entry name" value="HLH"/>
    <property type="match status" value="1"/>
</dbReference>